<dbReference type="Pfam" id="PF10238">
    <property type="entry name" value="Eapp_C"/>
    <property type="match status" value="1"/>
</dbReference>
<feature type="compositionally biased region" description="Basic and acidic residues" evidence="2">
    <location>
        <begin position="164"/>
        <end position="173"/>
    </location>
</feature>
<dbReference type="AlphaFoldDB" id="A0A0B2W134"/>
<keyword evidence="4" id="KW-1185">Reference proteome</keyword>
<gene>
    <name evidence="3" type="primary">EAPP</name>
    <name evidence="3" type="ORF">Tcan_17906</name>
</gene>
<protein>
    <submittedName>
        <fullName evidence="3">E2F-associated phosphoprotein</fullName>
    </submittedName>
</protein>
<dbReference type="STRING" id="6265.A0A0B2W134"/>
<dbReference type="PANTHER" id="PTHR15967:SF0">
    <property type="entry name" value="E2F-ASSOCIATED PHOSPHOPROTEIN"/>
    <property type="match status" value="1"/>
</dbReference>
<feature type="compositionally biased region" description="Low complexity" evidence="2">
    <location>
        <begin position="96"/>
        <end position="111"/>
    </location>
</feature>
<feature type="region of interest" description="Disordered" evidence="2">
    <location>
        <begin position="242"/>
        <end position="261"/>
    </location>
</feature>
<dbReference type="OMA" id="DERNDWY"/>
<evidence type="ECO:0000256" key="1">
    <source>
        <dbReference type="SAM" id="Coils"/>
    </source>
</evidence>
<feature type="compositionally biased region" description="Basic and acidic residues" evidence="2">
    <location>
        <begin position="126"/>
        <end position="135"/>
    </location>
</feature>
<feature type="compositionally biased region" description="Acidic residues" evidence="2">
    <location>
        <begin position="69"/>
        <end position="78"/>
    </location>
</feature>
<feature type="compositionally biased region" description="Polar residues" evidence="2">
    <location>
        <begin position="138"/>
        <end position="153"/>
    </location>
</feature>
<proteinExistence type="predicted"/>
<reference evidence="3 4" key="1">
    <citation type="submission" date="2014-11" db="EMBL/GenBank/DDBJ databases">
        <title>Genetic blueprint of the zoonotic pathogen Toxocara canis.</title>
        <authorList>
            <person name="Zhu X.-Q."/>
            <person name="Korhonen P.K."/>
            <person name="Cai H."/>
            <person name="Young N.D."/>
            <person name="Nejsum P."/>
            <person name="von Samson-Himmelstjerna G."/>
            <person name="Boag P.R."/>
            <person name="Tan P."/>
            <person name="Li Q."/>
            <person name="Min J."/>
            <person name="Yang Y."/>
            <person name="Wang X."/>
            <person name="Fang X."/>
            <person name="Hall R.S."/>
            <person name="Hofmann A."/>
            <person name="Sternberg P.W."/>
            <person name="Jex A.R."/>
            <person name="Gasser R.B."/>
        </authorList>
    </citation>
    <scope>NUCLEOTIDE SEQUENCE [LARGE SCALE GENOMIC DNA]</scope>
    <source>
        <strain evidence="3">PN_DK_2014</strain>
    </source>
</reference>
<evidence type="ECO:0000313" key="4">
    <source>
        <dbReference type="Proteomes" id="UP000031036"/>
    </source>
</evidence>
<feature type="region of interest" description="Disordered" evidence="2">
    <location>
        <begin position="44"/>
        <end position="193"/>
    </location>
</feature>
<evidence type="ECO:0000256" key="2">
    <source>
        <dbReference type="SAM" id="MobiDB-lite"/>
    </source>
</evidence>
<dbReference type="EMBL" id="JPKZ01000441">
    <property type="protein sequence ID" value="KHN87302.1"/>
    <property type="molecule type" value="Genomic_DNA"/>
</dbReference>
<organism evidence="3 4">
    <name type="scientific">Toxocara canis</name>
    <name type="common">Canine roundworm</name>
    <dbReference type="NCBI Taxonomy" id="6265"/>
    <lineage>
        <taxon>Eukaryota</taxon>
        <taxon>Metazoa</taxon>
        <taxon>Ecdysozoa</taxon>
        <taxon>Nematoda</taxon>
        <taxon>Chromadorea</taxon>
        <taxon>Rhabditida</taxon>
        <taxon>Spirurina</taxon>
        <taxon>Ascaridomorpha</taxon>
        <taxon>Ascaridoidea</taxon>
        <taxon>Toxocaridae</taxon>
        <taxon>Toxocara</taxon>
    </lineage>
</organism>
<sequence length="375" mass="42347">MERLQPLEKLDKDYYLGEQAGWYSDGENHDSESSNDELQEQISKLAGVRRCKHKSGQGSGRERRTKDEFESDMDDELDERLVAHASQFMQAQVSTSAAAASASNERNAANEGSDIPPLEKDSDEDSAFKEGEKCKPSLPSQGSSRSEGNSVSAEISRPPKKSVSFKDEPKTCEMDETSGEEISKRKRTSKSAFDDTNNLLRRAVDRAREEAEQEVEFYDANEDDDNEQWVKEHRRRLGLFSDEPKGLRANGSTQKERDDDTDAVLSCPSCMTLLSRQCQRHEIYRDQYRAMFVENCKVMTEETIFMPETGRKRRRAARKCATAPKPNTVVGASEATTLRREDLFHPVQCAICATAVGVYDVDEVYHFFNVLTGYA</sequence>
<evidence type="ECO:0000313" key="3">
    <source>
        <dbReference type="EMBL" id="KHN87302.1"/>
    </source>
</evidence>
<dbReference type="InterPro" id="IPR019370">
    <property type="entry name" value="E2F-assoc_phosphoprotein"/>
</dbReference>
<name>A0A0B2W134_TOXCA</name>
<keyword evidence="1" id="KW-0175">Coiled coil</keyword>
<dbReference type="Proteomes" id="UP000031036">
    <property type="component" value="Unassembled WGS sequence"/>
</dbReference>
<comment type="caution">
    <text evidence="3">The sequence shown here is derived from an EMBL/GenBank/DDBJ whole genome shotgun (WGS) entry which is preliminary data.</text>
</comment>
<accession>A0A0B2W134</accession>
<dbReference type="GO" id="GO:0005634">
    <property type="term" value="C:nucleus"/>
    <property type="evidence" value="ECO:0007669"/>
    <property type="project" value="TreeGrafter"/>
</dbReference>
<dbReference type="PANTHER" id="PTHR15967">
    <property type="entry name" value="E2F-ASSOCIATED PHOSPHOPROTEIN"/>
    <property type="match status" value="1"/>
</dbReference>
<feature type="coiled-coil region" evidence="1">
    <location>
        <begin position="201"/>
        <end position="228"/>
    </location>
</feature>
<dbReference type="OrthoDB" id="122464at2759"/>